<keyword evidence="1" id="KW-0732">Signal</keyword>
<evidence type="ECO:0000256" key="1">
    <source>
        <dbReference type="SAM" id="SignalP"/>
    </source>
</evidence>
<proteinExistence type="predicted"/>
<evidence type="ECO:0000259" key="2">
    <source>
        <dbReference type="SMART" id="SM00867"/>
    </source>
</evidence>
<dbReference type="SUPFAM" id="SSF101874">
    <property type="entry name" value="YceI-like"/>
    <property type="match status" value="1"/>
</dbReference>
<name>A0ABT5JUG2_9BURK</name>
<dbReference type="InterPro" id="IPR007372">
    <property type="entry name" value="Lipid/polyisoprenoid-bd_YceI"/>
</dbReference>
<feature type="chain" id="PRO_5046743368" evidence="1">
    <location>
        <begin position="29"/>
        <end position="235"/>
    </location>
</feature>
<accession>A0ABT5JUG2</accession>
<dbReference type="SMART" id="SM00867">
    <property type="entry name" value="YceI"/>
    <property type="match status" value="1"/>
</dbReference>
<feature type="domain" description="Lipid/polyisoprenoid-binding YceI-like" evidence="2">
    <location>
        <begin position="84"/>
        <end position="235"/>
    </location>
</feature>
<sequence>MPIRTTPRRLIAPIALACLLGACAPAPRVPPAAPAAPAAADDFGQAYYARLQAGGQTVLRIDPQASLIGVTVRRGGVLARMGHDHIVASRGVAGFVAPALGRADFHFRLDQLSVDEAGLRQEAGLDSKPSPADIEGTRNNMLTRVLDAAHFPDVLVHAERTAADAPLRVSITLHGVTRTLDIPVAIEAGADGRGLVASGSVALKQSDFGLVPFAVFGGALAVQDRMELRFRLVSR</sequence>
<dbReference type="EMBL" id="JAQQXR010000001">
    <property type="protein sequence ID" value="MDC8756397.1"/>
    <property type="molecule type" value="Genomic_DNA"/>
</dbReference>
<evidence type="ECO:0000313" key="3">
    <source>
        <dbReference type="EMBL" id="MDC8756397.1"/>
    </source>
</evidence>
<evidence type="ECO:0000313" key="4">
    <source>
        <dbReference type="Proteomes" id="UP001221208"/>
    </source>
</evidence>
<dbReference type="Gene3D" id="2.40.128.110">
    <property type="entry name" value="Lipid/polyisoprenoid-binding, YceI-like"/>
    <property type="match status" value="1"/>
</dbReference>
<dbReference type="InterPro" id="IPR036761">
    <property type="entry name" value="TTHA0802/YceI-like_sf"/>
</dbReference>
<dbReference type="PROSITE" id="PS51257">
    <property type="entry name" value="PROKAR_LIPOPROTEIN"/>
    <property type="match status" value="1"/>
</dbReference>
<protein>
    <submittedName>
        <fullName evidence="3">YceI family protein</fullName>
    </submittedName>
</protein>
<reference evidence="3 4" key="1">
    <citation type="submission" date="2022-10" db="EMBL/GenBank/DDBJ databases">
        <title>Janthinobacterium sp. hw3 Genome sequencing.</title>
        <authorList>
            <person name="Park S."/>
        </authorList>
    </citation>
    <scope>NUCLEOTIDE SEQUENCE [LARGE SCALE GENOMIC DNA]</scope>
    <source>
        <strain evidence="4">hw3</strain>
    </source>
</reference>
<comment type="caution">
    <text evidence="3">The sequence shown here is derived from an EMBL/GenBank/DDBJ whole genome shotgun (WGS) entry which is preliminary data.</text>
</comment>
<gene>
    <name evidence="3" type="ORF">OIK44_02210</name>
</gene>
<organism evidence="3 4">
    <name type="scientific">Janthinobacterium fluminis</name>
    <dbReference type="NCBI Taxonomy" id="2987524"/>
    <lineage>
        <taxon>Bacteria</taxon>
        <taxon>Pseudomonadati</taxon>
        <taxon>Pseudomonadota</taxon>
        <taxon>Betaproteobacteria</taxon>
        <taxon>Burkholderiales</taxon>
        <taxon>Oxalobacteraceae</taxon>
        <taxon>Janthinobacterium</taxon>
    </lineage>
</organism>
<feature type="signal peptide" evidence="1">
    <location>
        <begin position="1"/>
        <end position="28"/>
    </location>
</feature>
<keyword evidence="4" id="KW-1185">Reference proteome</keyword>
<dbReference type="Pfam" id="PF04264">
    <property type="entry name" value="YceI"/>
    <property type="match status" value="1"/>
</dbReference>
<dbReference type="Proteomes" id="UP001221208">
    <property type="component" value="Unassembled WGS sequence"/>
</dbReference>
<dbReference type="RefSeq" id="WP_273669025.1">
    <property type="nucleotide sequence ID" value="NZ_JAQQXR010000001.1"/>
</dbReference>